<keyword evidence="12 18" id="KW-0663">Pyridoxal phosphate</keyword>
<evidence type="ECO:0000256" key="3">
    <source>
        <dbReference type="ARBA" id="ARBA00004824"/>
    </source>
</evidence>
<evidence type="ECO:0000256" key="11">
    <source>
        <dbReference type="ARBA" id="ARBA00022679"/>
    </source>
</evidence>
<dbReference type="UniPathway" id="UPA00047">
    <property type="reaction ID" value="UER00058"/>
</dbReference>
<dbReference type="UniPathway" id="UPA00049">
    <property type="reaction ID" value="UER00062"/>
</dbReference>
<evidence type="ECO:0000256" key="14">
    <source>
        <dbReference type="ARBA" id="ARBA00048212"/>
    </source>
</evidence>
<comment type="caution">
    <text evidence="20">The sequence shown here is derived from an EMBL/GenBank/DDBJ whole genome shotgun (WGS) entry which is preliminary data.</text>
</comment>
<dbReference type="InterPro" id="IPR001544">
    <property type="entry name" value="Aminotrans_IV"/>
</dbReference>
<comment type="catalytic activity">
    <reaction evidence="15 19">
        <text>L-isoleucine + 2-oxoglutarate = (S)-3-methyl-2-oxopentanoate + L-glutamate</text>
        <dbReference type="Rhea" id="RHEA:24801"/>
        <dbReference type="ChEBI" id="CHEBI:16810"/>
        <dbReference type="ChEBI" id="CHEBI:29985"/>
        <dbReference type="ChEBI" id="CHEBI:35146"/>
        <dbReference type="ChEBI" id="CHEBI:58045"/>
        <dbReference type="EC" id="2.6.1.42"/>
    </reaction>
</comment>
<dbReference type="Pfam" id="PF01063">
    <property type="entry name" value="Aminotran_4"/>
    <property type="match status" value="1"/>
</dbReference>
<dbReference type="InterPro" id="IPR043131">
    <property type="entry name" value="BCAT-like_N"/>
</dbReference>
<dbReference type="GO" id="GO:0052656">
    <property type="term" value="F:L-isoleucine-2-oxoglutarate transaminase activity"/>
    <property type="evidence" value="ECO:0007669"/>
    <property type="project" value="RHEA"/>
</dbReference>
<dbReference type="InterPro" id="IPR043132">
    <property type="entry name" value="BCAT-like_C"/>
</dbReference>
<comment type="function">
    <text evidence="2 19">Acts on leucine, isoleucine and valine.</text>
</comment>
<gene>
    <name evidence="19" type="primary">ilvE</name>
    <name evidence="20" type="ORF">BFR47_08190</name>
</gene>
<name>A0A1J4QI76_9GAMM</name>
<dbReference type="Proteomes" id="UP000243073">
    <property type="component" value="Unassembled WGS sequence"/>
</dbReference>
<organism evidence="20 21">
    <name type="scientific">Oceanisphaera psychrotolerans</name>
    <dbReference type="NCBI Taxonomy" id="1414654"/>
    <lineage>
        <taxon>Bacteria</taxon>
        <taxon>Pseudomonadati</taxon>
        <taxon>Pseudomonadota</taxon>
        <taxon>Gammaproteobacteria</taxon>
        <taxon>Aeromonadales</taxon>
        <taxon>Aeromonadaceae</taxon>
        <taxon>Oceanisphaera</taxon>
    </lineage>
</organism>
<dbReference type="FunFam" id="3.20.10.10:FF:000001">
    <property type="entry name" value="Branched-chain-amino-acid aminotransferase"/>
    <property type="match status" value="1"/>
</dbReference>
<dbReference type="NCBIfam" id="NF005146">
    <property type="entry name" value="PRK06606.1"/>
    <property type="match status" value="1"/>
</dbReference>
<dbReference type="UniPathway" id="UPA00048">
    <property type="reaction ID" value="UER00073"/>
</dbReference>
<keyword evidence="9 19" id="KW-0032">Aminotransferase</keyword>
<reference evidence="20 21" key="1">
    <citation type="submission" date="2016-07" db="EMBL/GenBank/DDBJ databases">
        <title>Draft Genome Sequence of Oceanisphaera psychrotolerans, isolated from coastal sediment samples.</title>
        <authorList>
            <person name="Zhuo S."/>
            <person name="Ruan Z."/>
        </authorList>
    </citation>
    <scope>NUCLEOTIDE SEQUENCE [LARGE SCALE GENOMIC DNA]</scope>
    <source>
        <strain evidence="20 21">LAM-WHM-ZC</strain>
    </source>
</reference>
<keyword evidence="10 19" id="KW-0028">Amino-acid biosynthesis</keyword>
<evidence type="ECO:0000256" key="19">
    <source>
        <dbReference type="RuleBase" id="RU364094"/>
    </source>
</evidence>
<dbReference type="GO" id="GO:0009097">
    <property type="term" value="P:isoleucine biosynthetic process"/>
    <property type="evidence" value="ECO:0007669"/>
    <property type="project" value="UniProtKB-UniPathway"/>
</dbReference>
<dbReference type="FunFam" id="3.30.470.10:FF:000001">
    <property type="entry name" value="Branched-chain-amino-acid aminotransferase"/>
    <property type="match status" value="1"/>
</dbReference>
<evidence type="ECO:0000256" key="12">
    <source>
        <dbReference type="ARBA" id="ARBA00022898"/>
    </source>
</evidence>
<dbReference type="PANTHER" id="PTHR42743">
    <property type="entry name" value="AMINO-ACID AMINOTRANSFERASE"/>
    <property type="match status" value="1"/>
</dbReference>
<dbReference type="SUPFAM" id="SSF56752">
    <property type="entry name" value="D-aminoacid aminotransferase-like PLP-dependent enzymes"/>
    <property type="match status" value="1"/>
</dbReference>
<dbReference type="InterPro" id="IPR036038">
    <property type="entry name" value="Aminotransferase-like"/>
</dbReference>
<evidence type="ECO:0000256" key="10">
    <source>
        <dbReference type="ARBA" id="ARBA00022605"/>
    </source>
</evidence>
<comment type="cofactor">
    <cofactor evidence="1 18">
        <name>pyridoxal 5'-phosphate</name>
        <dbReference type="ChEBI" id="CHEBI:597326"/>
    </cofactor>
</comment>
<dbReference type="GO" id="GO:0009099">
    <property type="term" value="P:L-valine biosynthetic process"/>
    <property type="evidence" value="ECO:0007669"/>
    <property type="project" value="UniProtKB-UniPathway"/>
</dbReference>
<dbReference type="Gene3D" id="3.20.10.10">
    <property type="entry name" value="D-amino Acid Aminotransferase, subunit A, domain 2"/>
    <property type="match status" value="1"/>
</dbReference>
<evidence type="ECO:0000256" key="9">
    <source>
        <dbReference type="ARBA" id="ARBA00022576"/>
    </source>
</evidence>
<dbReference type="PANTHER" id="PTHR42743:SF11">
    <property type="entry name" value="AMINODEOXYCHORISMATE LYASE"/>
    <property type="match status" value="1"/>
</dbReference>
<dbReference type="InterPro" id="IPR050571">
    <property type="entry name" value="Class-IV_PLP-Dep_Aminotrnsfr"/>
</dbReference>
<dbReference type="InterPro" id="IPR018300">
    <property type="entry name" value="Aminotrans_IV_CS"/>
</dbReference>
<dbReference type="PROSITE" id="PS00770">
    <property type="entry name" value="AA_TRANSFER_CLASS_4"/>
    <property type="match status" value="1"/>
</dbReference>
<dbReference type="NCBIfam" id="TIGR01122">
    <property type="entry name" value="ilvE_I"/>
    <property type="match status" value="1"/>
</dbReference>
<comment type="catalytic activity">
    <reaction evidence="14 19">
        <text>L-valine + 2-oxoglutarate = 3-methyl-2-oxobutanoate + L-glutamate</text>
        <dbReference type="Rhea" id="RHEA:24813"/>
        <dbReference type="ChEBI" id="CHEBI:11851"/>
        <dbReference type="ChEBI" id="CHEBI:16810"/>
        <dbReference type="ChEBI" id="CHEBI:29985"/>
        <dbReference type="ChEBI" id="CHEBI:57762"/>
        <dbReference type="EC" id="2.6.1.42"/>
    </reaction>
</comment>
<evidence type="ECO:0000256" key="5">
    <source>
        <dbReference type="ARBA" id="ARBA00005072"/>
    </source>
</evidence>
<evidence type="ECO:0000313" key="21">
    <source>
        <dbReference type="Proteomes" id="UP000243073"/>
    </source>
</evidence>
<comment type="pathway">
    <text evidence="3 19">Amino-acid biosynthesis; L-isoleucine biosynthesis; L-isoleucine from 2-oxobutanoate: step 4/4.</text>
</comment>
<evidence type="ECO:0000256" key="2">
    <source>
        <dbReference type="ARBA" id="ARBA00003109"/>
    </source>
</evidence>
<dbReference type="AlphaFoldDB" id="A0A1J4QI76"/>
<evidence type="ECO:0000256" key="4">
    <source>
        <dbReference type="ARBA" id="ARBA00004931"/>
    </source>
</evidence>
<dbReference type="GO" id="GO:0005829">
    <property type="term" value="C:cytosol"/>
    <property type="evidence" value="ECO:0007669"/>
    <property type="project" value="TreeGrafter"/>
</dbReference>
<protein>
    <recommendedName>
        <fullName evidence="8 19">Branched-chain-amino-acid aminotransferase</fullName>
        <shortName evidence="19">BCAT</shortName>
        <ecNumber evidence="7 19">2.6.1.42</ecNumber>
    </recommendedName>
</protein>
<comment type="catalytic activity">
    <reaction evidence="16 19">
        <text>L-leucine + 2-oxoglutarate = 4-methyl-2-oxopentanoate + L-glutamate</text>
        <dbReference type="Rhea" id="RHEA:18321"/>
        <dbReference type="ChEBI" id="CHEBI:16810"/>
        <dbReference type="ChEBI" id="CHEBI:17865"/>
        <dbReference type="ChEBI" id="CHEBI:29985"/>
        <dbReference type="ChEBI" id="CHEBI:57427"/>
        <dbReference type="EC" id="2.6.1.42"/>
    </reaction>
</comment>
<dbReference type="InterPro" id="IPR005785">
    <property type="entry name" value="B_amino_transI"/>
</dbReference>
<evidence type="ECO:0000256" key="18">
    <source>
        <dbReference type="RuleBase" id="RU004516"/>
    </source>
</evidence>
<evidence type="ECO:0000256" key="8">
    <source>
        <dbReference type="ARBA" id="ARBA00018179"/>
    </source>
</evidence>
<dbReference type="GO" id="GO:0006532">
    <property type="term" value="P:aspartate biosynthetic process"/>
    <property type="evidence" value="ECO:0007669"/>
    <property type="project" value="TreeGrafter"/>
</dbReference>
<keyword evidence="13 19" id="KW-0100">Branched-chain amino acid biosynthesis</keyword>
<comment type="pathway">
    <text evidence="4 19">Amino-acid biosynthesis; L-valine biosynthesis; L-valine from pyruvate: step 4/4.</text>
</comment>
<dbReference type="GO" id="GO:0009098">
    <property type="term" value="P:L-leucine biosynthetic process"/>
    <property type="evidence" value="ECO:0007669"/>
    <property type="project" value="UniProtKB-UniPathway"/>
</dbReference>
<evidence type="ECO:0000256" key="7">
    <source>
        <dbReference type="ARBA" id="ARBA00013053"/>
    </source>
</evidence>
<dbReference type="EC" id="2.6.1.42" evidence="7 19"/>
<evidence type="ECO:0000256" key="15">
    <source>
        <dbReference type="ARBA" id="ARBA00048798"/>
    </source>
</evidence>
<accession>A0A1J4QI76</accession>
<comment type="pathway">
    <text evidence="5 19">Amino-acid biosynthesis; L-leucine biosynthesis; L-leucine from 3-methyl-2-oxobutanoate: step 4/4.</text>
</comment>
<evidence type="ECO:0000256" key="16">
    <source>
        <dbReference type="ARBA" id="ARBA00049229"/>
    </source>
</evidence>
<evidence type="ECO:0000256" key="6">
    <source>
        <dbReference type="ARBA" id="ARBA00009320"/>
    </source>
</evidence>
<evidence type="ECO:0000256" key="1">
    <source>
        <dbReference type="ARBA" id="ARBA00001933"/>
    </source>
</evidence>
<dbReference type="EMBL" id="MDKE01000002">
    <property type="protein sequence ID" value="OIN14338.1"/>
    <property type="molecule type" value="Genomic_DNA"/>
</dbReference>
<dbReference type="CDD" id="cd01557">
    <property type="entry name" value="BCAT_beta_family"/>
    <property type="match status" value="1"/>
</dbReference>
<dbReference type="GO" id="GO:0052655">
    <property type="term" value="F:L-valine-2-oxoglutarate transaminase activity"/>
    <property type="evidence" value="ECO:0007669"/>
    <property type="project" value="RHEA"/>
</dbReference>
<dbReference type="RefSeq" id="WP_071471328.1">
    <property type="nucleotide sequence ID" value="NZ_MDKE01000002.1"/>
</dbReference>
<sequence length="307" mass="33719">MTTAKYIWFNGDMVPWDQAQVHVMSHALHYGSSVFEGIRAYNTPKGPMIFRLEEHVQRLFDSAKIYRMKIPYTHAELMDACRKAVSENELNSAYLRPLVFIGNVGMGLNAPKDVPCDVIVAAIPWGAYLGEEGLEQGVDVCVTSWNRLAPNTMPTGAKAGGNYLSSQLISGEAKRHGYDEGISLDVHGHLSEGAGENLFLIKNKVLYTPPVTACILPGITRDTLMTLAREAGYQVREEAISREALYLADEMFMTGTAAEVTPVRSVDGITLGAGKRGPITTELQKAFFGLFDGSTKDKWGWLTPVKD</sequence>
<dbReference type="Gene3D" id="3.30.470.10">
    <property type="match status" value="1"/>
</dbReference>
<dbReference type="STRING" id="1414654.BFR47_08190"/>
<keyword evidence="11 19" id="KW-0808">Transferase</keyword>
<dbReference type="InterPro" id="IPR033939">
    <property type="entry name" value="BCAT_family"/>
</dbReference>
<evidence type="ECO:0000313" key="20">
    <source>
        <dbReference type="EMBL" id="OIN14338.1"/>
    </source>
</evidence>
<evidence type="ECO:0000256" key="17">
    <source>
        <dbReference type="RuleBase" id="RU004106"/>
    </source>
</evidence>
<comment type="similarity">
    <text evidence="6 17">Belongs to the class-IV pyridoxal-phosphate-dependent aminotransferase family.</text>
</comment>
<keyword evidence="21" id="KW-1185">Reference proteome</keyword>
<evidence type="ECO:0000256" key="13">
    <source>
        <dbReference type="ARBA" id="ARBA00023304"/>
    </source>
</evidence>
<dbReference type="GO" id="GO:0052654">
    <property type="term" value="F:L-leucine-2-oxoglutarate transaminase activity"/>
    <property type="evidence" value="ECO:0007669"/>
    <property type="project" value="RHEA"/>
</dbReference>
<proteinExistence type="inferred from homology"/>